<feature type="domain" description="Phospholipid/glycerol acyltransferase" evidence="3">
    <location>
        <begin position="49"/>
        <end position="163"/>
    </location>
</feature>
<evidence type="ECO:0000256" key="2">
    <source>
        <dbReference type="ARBA" id="ARBA00023315"/>
    </source>
</evidence>
<gene>
    <name evidence="4" type="ORF">METZ01_LOCUS79271</name>
</gene>
<proteinExistence type="predicted"/>
<evidence type="ECO:0000259" key="3">
    <source>
        <dbReference type="SMART" id="SM00563"/>
    </source>
</evidence>
<dbReference type="PANTHER" id="PTHR10434:SF66">
    <property type="entry name" value="PHOSPHOLIPID_GLYCEROL ACYLTRANSFERASE DOMAIN-CONTAINING PROTEIN"/>
    <property type="match status" value="1"/>
</dbReference>
<accession>A0A381UGG2</accession>
<dbReference type="CDD" id="cd07989">
    <property type="entry name" value="LPLAT_AGPAT-like"/>
    <property type="match status" value="1"/>
</dbReference>
<dbReference type="GO" id="GO:0003841">
    <property type="term" value="F:1-acylglycerol-3-phosphate O-acyltransferase activity"/>
    <property type="evidence" value="ECO:0007669"/>
    <property type="project" value="TreeGrafter"/>
</dbReference>
<dbReference type="InterPro" id="IPR002123">
    <property type="entry name" value="Plipid/glycerol_acylTrfase"/>
</dbReference>
<keyword evidence="1" id="KW-0808">Transferase</keyword>
<dbReference type="EMBL" id="UINC01006252">
    <property type="protein sequence ID" value="SVA26417.1"/>
    <property type="molecule type" value="Genomic_DNA"/>
</dbReference>
<dbReference type="SMART" id="SM00563">
    <property type="entry name" value="PlsC"/>
    <property type="match status" value="1"/>
</dbReference>
<keyword evidence="2" id="KW-0012">Acyltransferase</keyword>
<dbReference type="AlphaFoldDB" id="A0A381UGG2"/>
<dbReference type="PANTHER" id="PTHR10434">
    <property type="entry name" value="1-ACYL-SN-GLYCEROL-3-PHOSPHATE ACYLTRANSFERASE"/>
    <property type="match status" value="1"/>
</dbReference>
<dbReference type="Pfam" id="PF01553">
    <property type="entry name" value="Acyltransferase"/>
    <property type="match status" value="1"/>
</dbReference>
<name>A0A381UGG2_9ZZZZ</name>
<dbReference type="GO" id="GO:0006654">
    <property type="term" value="P:phosphatidic acid biosynthetic process"/>
    <property type="evidence" value="ECO:0007669"/>
    <property type="project" value="TreeGrafter"/>
</dbReference>
<evidence type="ECO:0000313" key="4">
    <source>
        <dbReference type="EMBL" id="SVA26417.1"/>
    </source>
</evidence>
<dbReference type="SUPFAM" id="SSF69593">
    <property type="entry name" value="Glycerol-3-phosphate (1)-acyltransferase"/>
    <property type="match status" value="1"/>
</dbReference>
<sequence length="214" mass="24365">MVLFFVSFLILPRNILHYIIRPISWAYCLLAGQWLFKENDPPNPDGQPYLYMFNHESMFDQFMIAAFIPHYITAVGAIEQFKYPIWGYIMKQYGIIPIVRKDIKKALSSLSKAEDALNSGVSLLISPEGTRTLTGEMSPFKKGPFHLAKNTGATIIPVGIIGAYKAKKKKDWVLTPGKLITRFGVPIEKKDFENLSVEETRDLVRDRIQLLIQA</sequence>
<protein>
    <recommendedName>
        <fullName evidence="3">Phospholipid/glycerol acyltransferase domain-containing protein</fullName>
    </recommendedName>
</protein>
<reference evidence="4" key="1">
    <citation type="submission" date="2018-05" db="EMBL/GenBank/DDBJ databases">
        <authorList>
            <person name="Lanie J.A."/>
            <person name="Ng W.-L."/>
            <person name="Kazmierczak K.M."/>
            <person name="Andrzejewski T.M."/>
            <person name="Davidsen T.M."/>
            <person name="Wayne K.J."/>
            <person name="Tettelin H."/>
            <person name="Glass J.I."/>
            <person name="Rusch D."/>
            <person name="Podicherti R."/>
            <person name="Tsui H.-C.T."/>
            <person name="Winkler M.E."/>
        </authorList>
    </citation>
    <scope>NUCLEOTIDE SEQUENCE</scope>
</reference>
<evidence type="ECO:0000256" key="1">
    <source>
        <dbReference type="ARBA" id="ARBA00022679"/>
    </source>
</evidence>
<organism evidence="4">
    <name type="scientific">marine metagenome</name>
    <dbReference type="NCBI Taxonomy" id="408172"/>
    <lineage>
        <taxon>unclassified sequences</taxon>
        <taxon>metagenomes</taxon>
        <taxon>ecological metagenomes</taxon>
    </lineage>
</organism>